<dbReference type="PANTHER" id="PTHR37461">
    <property type="entry name" value="ANTI-SIGMA-K FACTOR RSKA"/>
    <property type="match status" value="1"/>
</dbReference>
<keyword evidence="4" id="KW-0805">Transcription regulation</keyword>
<evidence type="ECO:0000256" key="7">
    <source>
        <dbReference type="SAM" id="MobiDB-lite"/>
    </source>
</evidence>
<evidence type="ECO:0000313" key="9">
    <source>
        <dbReference type="EMBL" id="MCH6166953.1"/>
    </source>
</evidence>
<evidence type="ECO:0000313" key="10">
    <source>
        <dbReference type="Proteomes" id="UP001299970"/>
    </source>
</evidence>
<evidence type="ECO:0000256" key="4">
    <source>
        <dbReference type="ARBA" id="ARBA00023015"/>
    </source>
</evidence>
<dbReference type="EMBL" id="JAKXMK010000011">
    <property type="protein sequence ID" value="MCH6166953.1"/>
    <property type="molecule type" value="Genomic_DNA"/>
</dbReference>
<evidence type="ECO:0000256" key="2">
    <source>
        <dbReference type="ARBA" id="ARBA00022692"/>
    </source>
</evidence>
<feature type="transmembrane region" description="Helical" evidence="8">
    <location>
        <begin position="113"/>
        <end position="133"/>
    </location>
</feature>
<accession>A0ABS9TEM9</accession>
<keyword evidence="2 8" id="KW-0812">Transmembrane</keyword>
<comment type="subcellular location">
    <subcellularLocation>
        <location evidence="1">Membrane</location>
        <topology evidence="1">Single-pass membrane protein</topology>
    </subcellularLocation>
</comment>
<gene>
    <name evidence="9" type="ORF">MMF94_14790</name>
</gene>
<dbReference type="InterPro" id="IPR051474">
    <property type="entry name" value="Anti-sigma-K/W_factor"/>
</dbReference>
<dbReference type="PANTHER" id="PTHR37461:SF1">
    <property type="entry name" value="ANTI-SIGMA-K FACTOR RSKA"/>
    <property type="match status" value="1"/>
</dbReference>
<evidence type="ECO:0000256" key="6">
    <source>
        <dbReference type="ARBA" id="ARBA00023163"/>
    </source>
</evidence>
<keyword evidence="6" id="KW-0804">Transcription</keyword>
<feature type="region of interest" description="Disordered" evidence="7">
    <location>
        <begin position="68"/>
        <end position="95"/>
    </location>
</feature>
<dbReference type="Gene3D" id="1.10.10.1320">
    <property type="entry name" value="Anti-sigma factor, zinc-finger domain"/>
    <property type="match status" value="1"/>
</dbReference>
<name>A0ABS9TEM9_9PSEU</name>
<reference evidence="9 10" key="1">
    <citation type="submission" date="2022-03" db="EMBL/GenBank/DDBJ databases">
        <title>Pseudonocardia alaer sp. nov., a novel actinomycete isolated from reed forest soil.</title>
        <authorList>
            <person name="Wang L."/>
        </authorList>
    </citation>
    <scope>NUCLEOTIDE SEQUENCE [LARGE SCALE GENOMIC DNA]</scope>
    <source>
        <strain evidence="9 10">Y-16303</strain>
    </source>
</reference>
<proteinExistence type="predicted"/>
<evidence type="ECO:0000256" key="3">
    <source>
        <dbReference type="ARBA" id="ARBA00022989"/>
    </source>
</evidence>
<protein>
    <submittedName>
        <fullName evidence="9">Anti-sigma factor</fullName>
    </submittedName>
</protein>
<dbReference type="InterPro" id="IPR041916">
    <property type="entry name" value="Anti_sigma_zinc_sf"/>
</dbReference>
<organism evidence="9 10">
    <name type="scientific">Pseudonocardia alaniniphila</name>
    <dbReference type="NCBI Taxonomy" id="75291"/>
    <lineage>
        <taxon>Bacteria</taxon>
        <taxon>Bacillati</taxon>
        <taxon>Actinomycetota</taxon>
        <taxon>Actinomycetes</taxon>
        <taxon>Pseudonocardiales</taxon>
        <taxon>Pseudonocardiaceae</taxon>
        <taxon>Pseudonocardia</taxon>
    </lineage>
</organism>
<dbReference type="RefSeq" id="WP_241037004.1">
    <property type="nucleotide sequence ID" value="NZ_BAAAJF010000036.1"/>
</dbReference>
<evidence type="ECO:0000256" key="8">
    <source>
        <dbReference type="SAM" id="Phobius"/>
    </source>
</evidence>
<evidence type="ECO:0000256" key="1">
    <source>
        <dbReference type="ARBA" id="ARBA00004167"/>
    </source>
</evidence>
<dbReference type="Proteomes" id="UP001299970">
    <property type="component" value="Unassembled WGS sequence"/>
</dbReference>
<evidence type="ECO:0000256" key="5">
    <source>
        <dbReference type="ARBA" id="ARBA00023136"/>
    </source>
</evidence>
<keyword evidence="5 8" id="KW-0472">Membrane</keyword>
<sequence length="267" mass="27156">MNDQAVAWALHALEPDEEQAMRTHLPGCRSCRDMVRETELIMGELGASVEPADPPARLRENILAAAAETPQARPVETSVAEESDSGGAAAGGAVVPPAPRGGARWWMGSRRRLVAAAVAVVAVLGAAGGLVAYNMQGPQRDVQIAQPQTLDGLVGQLQGPGTSRATLSTSTGEPVAAVLVSPSERTVVTAGLPPNNRTDTTYVVWGLGAGDPRPLGAFDVLAPGPGVHDVGAVAAGPPFSSYAISLEPGRSLPATPTTVVASGAVQT</sequence>
<keyword evidence="10" id="KW-1185">Reference proteome</keyword>
<comment type="caution">
    <text evidence="9">The sequence shown here is derived from an EMBL/GenBank/DDBJ whole genome shotgun (WGS) entry which is preliminary data.</text>
</comment>
<keyword evidence="3 8" id="KW-1133">Transmembrane helix</keyword>